<keyword evidence="2" id="KW-1185">Reference proteome</keyword>
<name>A0A2P4XIB1_9STRA</name>
<evidence type="ECO:0000313" key="1">
    <source>
        <dbReference type="EMBL" id="POM65282.1"/>
    </source>
</evidence>
<protein>
    <submittedName>
        <fullName evidence="1">Uncharacterized protein</fullName>
    </submittedName>
</protein>
<comment type="caution">
    <text evidence="1">The sequence shown here is derived from an EMBL/GenBank/DDBJ whole genome shotgun (WGS) entry which is preliminary data.</text>
</comment>
<evidence type="ECO:0000313" key="2">
    <source>
        <dbReference type="Proteomes" id="UP000237271"/>
    </source>
</evidence>
<dbReference type="Proteomes" id="UP000237271">
    <property type="component" value="Unassembled WGS sequence"/>
</dbReference>
<dbReference type="EMBL" id="NCKW01010363">
    <property type="protein sequence ID" value="POM65282.1"/>
    <property type="molecule type" value="Genomic_DNA"/>
</dbReference>
<sequence>MDASDTGLCALHPARREYIRLKFDEEERTRIRQGGFSINIREQLGAVLATLCWGREWCRRATSEMTHVRCWIDNRSAVAWCNNLNCREPSAQELNRVLGAIEAQWALYISIPNAIRKIYSARWSAFSSAPSLNHLDVSTREPGSNGQSFVSASECQGGSRNTTWTRNPYCWLSSPFIAGPEEINTVEPLQVPFSLKSAISTGIIGHLPDLNLDSVQIMPSLSPECVEQVQQQGDEVPPREQCCSELSATSTSNNPSTALSQGLHYWASFFYSEALNNSGKKTEGAYTLCKFVT</sequence>
<organism evidence="1 2">
    <name type="scientific">Phytophthora palmivora</name>
    <dbReference type="NCBI Taxonomy" id="4796"/>
    <lineage>
        <taxon>Eukaryota</taxon>
        <taxon>Sar</taxon>
        <taxon>Stramenopiles</taxon>
        <taxon>Oomycota</taxon>
        <taxon>Peronosporomycetes</taxon>
        <taxon>Peronosporales</taxon>
        <taxon>Peronosporaceae</taxon>
        <taxon>Phytophthora</taxon>
    </lineage>
</organism>
<proteinExistence type="predicted"/>
<gene>
    <name evidence="1" type="ORF">PHPALM_19029</name>
</gene>
<dbReference type="AlphaFoldDB" id="A0A2P4XIB1"/>
<accession>A0A2P4XIB1</accession>
<dbReference type="OrthoDB" id="104635at2759"/>
<reference evidence="1 2" key="1">
    <citation type="journal article" date="2017" name="Genome Biol. Evol.">
        <title>Phytophthora megakarya and P. palmivora, closely related causal agents of cacao black pod rot, underwent increases in genome sizes and gene numbers by different mechanisms.</title>
        <authorList>
            <person name="Ali S.S."/>
            <person name="Shao J."/>
            <person name="Lary D.J."/>
            <person name="Kronmiller B."/>
            <person name="Shen D."/>
            <person name="Strem M.D."/>
            <person name="Amoako-Attah I."/>
            <person name="Akrofi A.Y."/>
            <person name="Begoude B.A."/>
            <person name="Ten Hoopen G.M."/>
            <person name="Coulibaly K."/>
            <person name="Kebe B.I."/>
            <person name="Melnick R.L."/>
            <person name="Guiltinan M.J."/>
            <person name="Tyler B.M."/>
            <person name="Meinhardt L.W."/>
            <person name="Bailey B.A."/>
        </authorList>
    </citation>
    <scope>NUCLEOTIDE SEQUENCE [LARGE SCALE GENOMIC DNA]</scope>
    <source>
        <strain evidence="2">sbr112.9</strain>
    </source>
</reference>